<evidence type="ECO:0000256" key="1">
    <source>
        <dbReference type="ARBA" id="ARBA00022679"/>
    </source>
</evidence>
<dbReference type="PANTHER" id="PTHR43877:SF2">
    <property type="entry name" value="AMINOALKYLPHOSPHONATE N-ACETYLTRANSFERASE-RELATED"/>
    <property type="match status" value="1"/>
</dbReference>
<dbReference type="EC" id="2.3.1.-" evidence="5"/>
<dbReference type="EMBL" id="JBANDL010000002">
    <property type="protein sequence ID" value="MEI2455208.1"/>
    <property type="molecule type" value="Genomic_DNA"/>
</dbReference>
<dbReference type="Pfam" id="PF00583">
    <property type="entry name" value="Acetyltransf_1"/>
    <property type="match status" value="1"/>
</dbReference>
<evidence type="ECO:0000313" key="5">
    <source>
        <dbReference type="EMBL" id="MEI2455208.1"/>
    </source>
</evidence>
<dbReference type="Proteomes" id="UP001387215">
    <property type="component" value="Unassembled WGS sequence"/>
</dbReference>
<reference evidence="5 6" key="1">
    <citation type="submission" date="2024-02" db="EMBL/GenBank/DDBJ databases">
        <title>Lysobacter Genome Sequencing and Mining.</title>
        <authorList>
            <person name="Bierman J."/>
            <person name="Walker M.C."/>
        </authorList>
    </citation>
    <scope>NUCLEOTIDE SEQUENCE [LARGE SCALE GENOMIC DNA]</scope>
    <source>
        <strain evidence="5 6">PB6250</strain>
    </source>
</reference>
<protein>
    <submittedName>
        <fullName evidence="5">GNAT family N-acetyltransferase</fullName>
        <ecNumber evidence="5">2.3.1.-</ecNumber>
    </submittedName>
</protein>
<dbReference type="PROSITE" id="PS51186">
    <property type="entry name" value="GNAT"/>
    <property type="match status" value="1"/>
</dbReference>
<accession>A0ABU8D2G6</accession>
<dbReference type="InterPro" id="IPR016181">
    <property type="entry name" value="Acyl_CoA_acyltransferase"/>
</dbReference>
<feature type="domain" description="N-acetyltransferase" evidence="4">
    <location>
        <begin position="15"/>
        <end position="167"/>
    </location>
</feature>
<gene>
    <name evidence="5" type="ORF">V2J18_11025</name>
</gene>
<dbReference type="InterPro" id="IPR050832">
    <property type="entry name" value="Bact_Acetyltransf"/>
</dbReference>
<keyword evidence="6" id="KW-1185">Reference proteome</keyword>
<feature type="compositionally biased region" description="Low complexity" evidence="3">
    <location>
        <begin position="1"/>
        <end position="15"/>
    </location>
</feature>
<comment type="caution">
    <text evidence="5">The sequence shown here is derived from an EMBL/GenBank/DDBJ whole genome shotgun (WGS) entry which is preliminary data.</text>
</comment>
<evidence type="ECO:0000256" key="2">
    <source>
        <dbReference type="ARBA" id="ARBA00023315"/>
    </source>
</evidence>
<sequence length="167" mass="18310">MSATPTSATPTSAAPQIRPARPDDRAAVLALLAETFADTWRPQLTAQAIADYQRKRVAERYVDAQLPQLLVAELDGAVAGFAGRSGDFVDSLHVSARARRRGVARALMQALETAMRGEGRPRASLETDTFNRASQALYLALGYRETARYPDEEWNSGLTTIRYEKAL</sequence>
<name>A0ABU8D2G6_9GAMM</name>
<dbReference type="PANTHER" id="PTHR43877">
    <property type="entry name" value="AMINOALKYLPHOSPHONATE N-ACETYLTRANSFERASE-RELATED-RELATED"/>
    <property type="match status" value="1"/>
</dbReference>
<dbReference type="GO" id="GO:0016746">
    <property type="term" value="F:acyltransferase activity"/>
    <property type="evidence" value="ECO:0007669"/>
    <property type="project" value="UniProtKB-KW"/>
</dbReference>
<evidence type="ECO:0000259" key="4">
    <source>
        <dbReference type="PROSITE" id="PS51186"/>
    </source>
</evidence>
<keyword evidence="2 5" id="KW-0012">Acyltransferase</keyword>
<feature type="region of interest" description="Disordered" evidence="3">
    <location>
        <begin position="1"/>
        <end position="20"/>
    </location>
</feature>
<dbReference type="RefSeq" id="WP_336131794.1">
    <property type="nucleotide sequence ID" value="NZ_JBANDL010000002.1"/>
</dbReference>
<evidence type="ECO:0000313" key="6">
    <source>
        <dbReference type="Proteomes" id="UP001387215"/>
    </source>
</evidence>
<dbReference type="Gene3D" id="3.40.630.30">
    <property type="match status" value="1"/>
</dbReference>
<dbReference type="SUPFAM" id="SSF55729">
    <property type="entry name" value="Acyl-CoA N-acyltransferases (Nat)"/>
    <property type="match status" value="1"/>
</dbReference>
<evidence type="ECO:0000256" key="3">
    <source>
        <dbReference type="SAM" id="MobiDB-lite"/>
    </source>
</evidence>
<dbReference type="InterPro" id="IPR000182">
    <property type="entry name" value="GNAT_dom"/>
</dbReference>
<proteinExistence type="predicted"/>
<keyword evidence="1 5" id="KW-0808">Transferase</keyword>
<organism evidence="5 6">
    <name type="scientific">Lysobacter firmicutimachus</name>
    <dbReference type="NCBI Taxonomy" id="1792846"/>
    <lineage>
        <taxon>Bacteria</taxon>
        <taxon>Pseudomonadati</taxon>
        <taxon>Pseudomonadota</taxon>
        <taxon>Gammaproteobacteria</taxon>
        <taxon>Lysobacterales</taxon>
        <taxon>Lysobacteraceae</taxon>
        <taxon>Lysobacter</taxon>
    </lineage>
</organism>